<feature type="compositionally biased region" description="Basic and acidic residues" evidence="1">
    <location>
        <begin position="71"/>
        <end position="81"/>
    </location>
</feature>
<dbReference type="EMBL" id="JAJLJH010000002">
    <property type="protein sequence ID" value="MCK9686152.1"/>
    <property type="molecule type" value="Genomic_DNA"/>
</dbReference>
<proteinExistence type="predicted"/>
<evidence type="ECO:0000256" key="1">
    <source>
        <dbReference type="SAM" id="MobiDB-lite"/>
    </source>
</evidence>
<feature type="compositionally biased region" description="Basic and acidic residues" evidence="1">
    <location>
        <begin position="110"/>
        <end position="120"/>
    </location>
</feature>
<evidence type="ECO:0000313" key="2">
    <source>
        <dbReference type="EMBL" id="MCK9686152.1"/>
    </source>
</evidence>
<dbReference type="RefSeq" id="WP_275682183.1">
    <property type="nucleotide sequence ID" value="NZ_JAJLJH010000002.1"/>
</dbReference>
<dbReference type="AlphaFoldDB" id="A0A9X1YKQ9"/>
<accession>A0A9X1YKQ9</accession>
<name>A0A9X1YKQ9_9BURK</name>
<evidence type="ECO:0000313" key="3">
    <source>
        <dbReference type="Proteomes" id="UP001139353"/>
    </source>
</evidence>
<sequence length="120" mass="12813">MPAPSIRPAADPLDDIDRESGGVDDVMARQDRADLPGERSDQPKSGKGDIYLDAAREVARESVIPSQEALDADRDAERVVDGDPDIDLARDSLAPAEAGLGPDDDDTIDETERAGDDSIR</sequence>
<feature type="region of interest" description="Disordered" evidence="1">
    <location>
        <begin position="1"/>
        <end position="49"/>
    </location>
</feature>
<dbReference type="Proteomes" id="UP001139353">
    <property type="component" value="Unassembled WGS sequence"/>
</dbReference>
<reference evidence="2" key="1">
    <citation type="submission" date="2021-11" db="EMBL/GenBank/DDBJ databases">
        <title>BS-T2-15 a new species belonging to the Comamonadaceae family isolated from the soil of a French oak forest.</title>
        <authorList>
            <person name="Mieszkin S."/>
            <person name="Alain K."/>
        </authorList>
    </citation>
    <scope>NUCLEOTIDE SEQUENCE</scope>
    <source>
        <strain evidence="2">BS-T2-15</strain>
    </source>
</reference>
<organism evidence="2 3">
    <name type="scientific">Scleromatobacter humisilvae</name>
    <dbReference type="NCBI Taxonomy" id="2897159"/>
    <lineage>
        <taxon>Bacteria</taxon>
        <taxon>Pseudomonadati</taxon>
        <taxon>Pseudomonadota</taxon>
        <taxon>Betaproteobacteria</taxon>
        <taxon>Burkholderiales</taxon>
        <taxon>Sphaerotilaceae</taxon>
        <taxon>Scleromatobacter</taxon>
    </lineage>
</organism>
<protein>
    <submittedName>
        <fullName evidence="2">Uncharacterized protein</fullName>
    </submittedName>
</protein>
<feature type="region of interest" description="Disordered" evidence="1">
    <location>
        <begin position="62"/>
        <end position="120"/>
    </location>
</feature>
<comment type="caution">
    <text evidence="2">The sequence shown here is derived from an EMBL/GenBank/DDBJ whole genome shotgun (WGS) entry which is preliminary data.</text>
</comment>
<keyword evidence="3" id="KW-1185">Reference proteome</keyword>
<gene>
    <name evidence="2" type="ORF">LPC04_10595</name>
</gene>
<feature type="compositionally biased region" description="Basic and acidic residues" evidence="1">
    <location>
        <begin position="18"/>
        <end position="47"/>
    </location>
</feature>